<proteinExistence type="predicted"/>
<reference evidence="2" key="1">
    <citation type="submission" date="2016-10" db="EMBL/GenBank/DDBJ databases">
        <authorList>
            <person name="Varghese N."/>
            <person name="Submissions S."/>
        </authorList>
    </citation>
    <scope>NUCLEOTIDE SEQUENCE [LARGE SCALE GENOMIC DNA]</scope>
    <source>
        <strain evidence="2">Nm69</strain>
    </source>
</reference>
<evidence type="ECO:0008006" key="3">
    <source>
        <dbReference type="Google" id="ProtNLM"/>
    </source>
</evidence>
<accession>A0A1I4DJK0</accession>
<gene>
    <name evidence="1" type="ORF">SAMN05216302_102138</name>
</gene>
<dbReference type="RefSeq" id="WP_211753424.1">
    <property type="nucleotide sequence ID" value="NZ_FOSP01000021.1"/>
</dbReference>
<dbReference type="STRING" id="52441.SAMN05216302_102138"/>
<dbReference type="Proteomes" id="UP000199533">
    <property type="component" value="Unassembled WGS sequence"/>
</dbReference>
<evidence type="ECO:0000313" key="1">
    <source>
        <dbReference type="EMBL" id="SFK92627.1"/>
    </source>
</evidence>
<dbReference type="AlphaFoldDB" id="A0A1I4DJK0"/>
<dbReference type="InterPro" id="IPR010767">
    <property type="entry name" value="Phage_CGC-2007_Cje0229"/>
</dbReference>
<sequence>MDMPKIEPVPIYTKNYPLWARIWRWLTHIRKWKVVEDWRCTLPDGSIAVIPAGFIFDGASIPRPLWAIMSPTGLLFIPSLIHDFAYRYDYLWIEKGNRNFHKEWYGVGRKYWDNLFERMCIDVNGLAYVDRIAWVLMRAFGWVAWYQHRGRKYNQMIPGE</sequence>
<protein>
    <recommendedName>
        <fullName evidence="3">DUF1353 domain-containing protein</fullName>
    </recommendedName>
</protein>
<evidence type="ECO:0000313" key="2">
    <source>
        <dbReference type="Proteomes" id="UP000199533"/>
    </source>
</evidence>
<organism evidence="1 2">
    <name type="scientific">Nitrosomonas aestuarii</name>
    <dbReference type="NCBI Taxonomy" id="52441"/>
    <lineage>
        <taxon>Bacteria</taxon>
        <taxon>Pseudomonadati</taxon>
        <taxon>Pseudomonadota</taxon>
        <taxon>Betaproteobacteria</taxon>
        <taxon>Nitrosomonadales</taxon>
        <taxon>Nitrosomonadaceae</taxon>
        <taxon>Nitrosomonas</taxon>
    </lineage>
</organism>
<keyword evidence="2" id="KW-1185">Reference proteome</keyword>
<name>A0A1I4DJK0_9PROT</name>
<dbReference type="EMBL" id="FOSP01000021">
    <property type="protein sequence ID" value="SFK92627.1"/>
    <property type="molecule type" value="Genomic_DNA"/>
</dbReference>
<dbReference type="Pfam" id="PF07087">
    <property type="entry name" value="DUF1353"/>
    <property type="match status" value="1"/>
</dbReference>